<feature type="domain" description="Molybdopterin-guanine dinucleotide biosynthesis protein B (MobB)" evidence="1">
    <location>
        <begin position="3"/>
        <end position="131"/>
    </location>
</feature>
<evidence type="ECO:0000259" key="1">
    <source>
        <dbReference type="Pfam" id="PF03205"/>
    </source>
</evidence>
<evidence type="ECO:0000313" key="3">
    <source>
        <dbReference type="Proteomes" id="UP001597041"/>
    </source>
</evidence>
<comment type="caution">
    <text evidence="2">The sequence shown here is derived from an EMBL/GenBank/DDBJ whole genome shotgun (WGS) entry which is preliminary data.</text>
</comment>
<dbReference type="Gene3D" id="3.40.50.300">
    <property type="entry name" value="P-loop containing nucleotide triphosphate hydrolases"/>
    <property type="match status" value="1"/>
</dbReference>
<dbReference type="RefSeq" id="WP_379591255.1">
    <property type="nucleotide sequence ID" value="NZ_JBHTKK010000005.1"/>
</dbReference>
<accession>A0ABW3NDA7</accession>
<dbReference type="InterPro" id="IPR027417">
    <property type="entry name" value="P-loop_NTPase"/>
</dbReference>
<name>A0ABW3NDA7_9BACI</name>
<organism evidence="2 3">
    <name type="scientific">Oceanobacillus locisalsi</name>
    <dbReference type="NCBI Taxonomy" id="546107"/>
    <lineage>
        <taxon>Bacteria</taxon>
        <taxon>Bacillati</taxon>
        <taxon>Bacillota</taxon>
        <taxon>Bacilli</taxon>
        <taxon>Bacillales</taxon>
        <taxon>Bacillaceae</taxon>
        <taxon>Oceanobacillus</taxon>
    </lineage>
</organism>
<sequence>MDIIQIVGYKNSGKTTIAAQFIEYAINKGIRTASLKHHGHGGKPEGIKDTDSEKHSQAGAVISGVEGGNVFQLSKENWTVEEMIYIYSMMHIDLLVMEGFKSCSFPKVLLVSREEELELLDQVENVQAIITQVALEKHSYPFPVFHVSEINRIYKWLEEQLQN</sequence>
<dbReference type="Proteomes" id="UP001597041">
    <property type="component" value="Unassembled WGS sequence"/>
</dbReference>
<dbReference type="SUPFAM" id="SSF52540">
    <property type="entry name" value="P-loop containing nucleoside triphosphate hydrolases"/>
    <property type="match status" value="1"/>
</dbReference>
<dbReference type="Pfam" id="PF03205">
    <property type="entry name" value="MobB"/>
    <property type="match status" value="1"/>
</dbReference>
<keyword evidence="3" id="KW-1185">Reference proteome</keyword>
<reference evidence="3" key="1">
    <citation type="journal article" date="2019" name="Int. J. Syst. Evol. Microbiol.">
        <title>The Global Catalogue of Microorganisms (GCM) 10K type strain sequencing project: providing services to taxonomists for standard genome sequencing and annotation.</title>
        <authorList>
            <consortium name="The Broad Institute Genomics Platform"/>
            <consortium name="The Broad Institute Genome Sequencing Center for Infectious Disease"/>
            <person name="Wu L."/>
            <person name="Ma J."/>
        </authorList>
    </citation>
    <scope>NUCLEOTIDE SEQUENCE [LARGE SCALE GENOMIC DNA]</scope>
    <source>
        <strain evidence="3">CCUG 56608</strain>
    </source>
</reference>
<dbReference type="PANTHER" id="PTHR40072">
    <property type="entry name" value="MOLYBDOPTERIN-GUANINE DINUCLEOTIDE BIOSYNTHESIS ADAPTER PROTEIN-RELATED"/>
    <property type="match status" value="1"/>
</dbReference>
<dbReference type="InterPro" id="IPR004435">
    <property type="entry name" value="MobB_dom"/>
</dbReference>
<evidence type="ECO:0000313" key="2">
    <source>
        <dbReference type="EMBL" id="MFD1065662.1"/>
    </source>
</evidence>
<protein>
    <submittedName>
        <fullName evidence="2">Molybdopterin-guanine dinucleotide biosynthesis protein B</fullName>
    </submittedName>
</protein>
<dbReference type="PANTHER" id="PTHR40072:SF1">
    <property type="entry name" value="MOLYBDOPTERIN-GUANINE DINUCLEOTIDE BIOSYNTHESIS ADAPTER PROTEIN"/>
    <property type="match status" value="1"/>
</dbReference>
<dbReference type="InterPro" id="IPR052539">
    <property type="entry name" value="MGD_biosynthesis_adapter"/>
</dbReference>
<dbReference type="NCBIfam" id="TIGR00176">
    <property type="entry name" value="mobB"/>
    <property type="match status" value="1"/>
</dbReference>
<gene>
    <name evidence="2" type="primary">mobB</name>
    <name evidence="2" type="ORF">ACFQ19_06465</name>
</gene>
<proteinExistence type="predicted"/>
<dbReference type="EMBL" id="JBHTKK010000005">
    <property type="protein sequence ID" value="MFD1065662.1"/>
    <property type="molecule type" value="Genomic_DNA"/>
</dbReference>